<name>A0A834SSQ2_9FABA</name>
<organism evidence="1 2">
    <name type="scientific">Senna tora</name>
    <dbReference type="NCBI Taxonomy" id="362788"/>
    <lineage>
        <taxon>Eukaryota</taxon>
        <taxon>Viridiplantae</taxon>
        <taxon>Streptophyta</taxon>
        <taxon>Embryophyta</taxon>
        <taxon>Tracheophyta</taxon>
        <taxon>Spermatophyta</taxon>
        <taxon>Magnoliopsida</taxon>
        <taxon>eudicotyledons</taxon>
        <taxon>Gunneridae</taxon>
        <taxon>Pentapetalae</taxon>
        <taxon>rosids</taxon>
        <taxon>fabids</taxon>
        <taxon>Fabales</taxon>
        <taxon>Fabaceae</taxon>
        <taxon>Caesalpinioideae</taxon>
        <taxon>Cassia clade</taxon>
        <taxon>Senna</taxon>
    </lineage>
</organism>
<dbReference type="OrthoDB" id="414463at2759"/>
<dbReference type="Proteomes" id="UP000634136">
    <property type="component" value="Unassembled WGS sequence"/>
</dbReference>
<keyword evidence="1" id="KW-0378">Hydrolase</keyword>
<evidence type="ECO:0000313" key="1">
    <source>
        <dbReference type="EMBL" id="KAF7808961.1"/>
    </source>
</evidence>
<comment type="caution">
    <text evidence="1">The sequence shown here is derived from an EMBL/GenBank/DDBJ whole genome shotgun (WGS) entry which is preliminary data.</text>
</comment>
<protein>
    <submittedName>
        <fullName evidence="1">Cytokinin riboside 5'-monophosphate phosphoribohydrolase LOG1-like</fullName>
    </submittedName>
</protein>
<accession>A0A834SSQ2</accession>
<reference evidence="1" key="1">
    <citation type="submission" date="2020-09" db="EMBL/GenBank/DDBJ databases">
        <title>Genome-Enabled Discovery of Anthraquinone Biosynthesis in Senna tora.</title>
        <authorList>
            <person name="Kang S.-H."/>
            <person name="Pandey R.P."/>
            <person name="Lee C.-M."/>
            <person name="Sim J.-S."/>
            <person name="Jeong J.-T."/>
            <person name="Choi B.-S."/>
            <person name="Jung M."/>
            <person name="Ginzburg D."/>
            <person name="Zhao K."/>
            <person name="Won S.Y."/>
            <person name="Oh T.-J."/>
            <person name="Yu Y."/>
            <person name="Kim N.-H."/>
            <person name="Lee O.R."/>
            <person name="Lee T.-H."/>
            <person name="Bashyal P."/>
            <person name="Kim T.-S."/>
            <person name="Lee W.-H."/>
            <person name="Kawkins C."/>
            <person name="Kim C.-K."/>
            <person name="Kim J.S."/>
            <person name="Ahn B.O."/>
            <person name="Rhee S.Y."/>
            <person name="Sohng J.K."/>
        </authorList>
    </citation>
    <scope>NUCLEOTIDE SEQUENCE</scope>
    <source>
        <tissue evidence="1">Leaf</tissue>
    </source>
</reference>
<gene>
    <name evidence="1" type="ORF">G2W53_035704</name>
</gene>
<keyword evidence="2" id="KW-1185">Reference proteome</keyword>
<sequence>MLFGSHLCAPLPPIVPLPTIASPPSIAPPAPAIPSGRHRLRTAAVNVITPPLQAYHLCCCRIFSNFEPLGKRETEIKQSKFKRICVFCGSSPGKNTNYKDADAAVELGRELIYRSKKLDKVGQGEDCPN</sequence>
<dbReference type="AlphaFoldDB" id="A0A834SSQ2"/>
<dbReference type="EMBL" id="JAAIUW010000011">
    <property type="protein sequence ID" value="KAF7808961.1"/>
    <property type="molecule type" value="Genomic_DNA"/>
</dbReference>
<proteinExistence type="predicted"/>
<dbReference type="Gene3D" id="3.40.50.450">
    <property type="match status" value="1"/>
</dbReference>
<evidence type="ECO:0000313" key="2">
    <source>
        <dbReference type="Proteomes" id="UP000634136"/>
    </source>
</evidence>
<dbReference type="GO" id="GO:0016787">
    <property type="term" value="F:hydrolase activity"/>
    <property type="evidence" value="ECO:0007669"/>
    <property type="project" value="UniProtKB-KW"/>
</dbReference>